<dbReference type="Gene3D" id="3.60.15.10">
    <property type="entry name" value="Ribonuclease Z/Hydroxyacylglutathione hydrolase-like"/>
    <property type="match status" value="1"/>
</dbReference>
<dbReference type="PANTHER" id="PTHR45922">
    <property type="entry name" value="CLEAVAGE AND POLYADENYLATION SPECIFICITY FACTOR SUBUNIT 2"/>
    <property type="match status" value="1"/>
</dbReference>
<dbReference type="PANTHER" id="PTHR45922:SF1">
    <property type="entry name" value="CLEAVAGE AND POLYADENYLATION SPECIFICITY FACTOR SUBUNIT 2"/>
    <property type="match status" value="1"/>
</dbReference>
<dbReference type="Pfam" id="PF13299">
    <property type="entry name" value="CPSF100_C"/>
    <property type="match status" value="1"/>
</dbReference>
<keyword evidence="1" id="KW-0507">mRNA processing</keyword>
<feature type="compositionally biased region" description="Acidic residues" evidence="2">
    <location>
        <begin position="376"/>
        <end position="389"/>
    </location>
</feature>
<evidence type="ECO:0000256" key="2">
    <source>
        <dbReference type="SAM" id="MobiDB-lite"/>
    </source>
</evidence>
<comment type="subcellular location">
    <subcellularLocation>
        <location evidence="1">Nucleus</location>
    </subcellularLocation>
</comment>
<keyword evidence="1" id="KW-0694">RNA-binding</keyword>
<evidence type="ECO:0000313" key="5">
    <source>
        <dbReference type="EMBL" id="KAK7242567.1"/>
    </source>
</evidence>
<comment type="caution">
    <text evidence="5">The sequence shown here is derived from an EMBL/GenBank/DDBJ whole genome shotgun (WGS) entry which is preliminary data.</text>
</comment>
<evidence type="ECO:0000313" key="6">
    <source>
        <dbReference type="Proteomes" id="UP001363151"/>
    </source>
</evidence>
<evidence type="ECO:0000259" key="3">
    <source>
        <dbReference type="Pfam" id="PF13299"/>
    </source>
</evidence>
<sequence length="767" mass="81007">MRASWTPLGAPAYGSVLVVGDVTILLDCGCDVGFEEACFERIGAVAKDVDLVLISHHELRHLGALAAAKARYGLRAPIYATLPVTKLGFVTMYEAWAGYRASFGRDAARSKFTLDDVDAAFGKMRPLKFDQPLSLRGKGAGVVITAHRCGHSVGGAYWRVRLGADDIVYCVDAHHADERHVAGAALSTSAETRRPAVFITDCGAVARDVEASKDKTTTNASRPAAEDALVAAALEALRRGGHCLVPADCGSRGLELCLALDEAWRSKRLGGAYDLVFVHSMAKNVLDFARSQIEWMCGDAQKAFDGASKRRSGHPLALREVRVVASVEDALRGDAPNSTRPSRPRGRAEAARPRRTCGGAAEEMARGVLLLEDEDGGAVDLDDDDDDAAGDVGLEGPAGDGRDARAPAAAPAPQRELLESFKANALFARFAQPAHPTFAPLAKKAPSDDYGAPLPEAIRAALVKARSSLLGLETRDGMNFLGEDDPVEEEAPEADGADEAAAAAAAPRKRGRAVFDAAYDDAPSDDDATTRWDRMPVDLDVRCRVVRVRGLEGLCDGRSLKALLSRVAPRGVLVCPAVAAGRDGAAEKLAKFARDRLFPERAEALVAAPRPGETVDLGPWLGRAPLADAELSWRIVHAHQAAATSLGDGFDVSRVFSAVLVDDDGAKATKLVLDSELLEAADADGAGAAPSKLWLSARDVVLPALKEKLAAEGVKAVFKAGSLVCDGAIVVRKAADDRGNAQLVVDGPLCPEYYAVSRLVQSAFSLV</sequence>
<dbReference type="Proteomes" id="UP001363151">
    <property type="component" value="Unassembled WGS sequence"/>
</dbReference>
<feature type="domain" description="Cleavage and polyadenylation specificity factor 2 C-terminal" evidence="3">
    <location>
        <begin position="699"/>
        <end position="763"/>
    </location>
</feature>
<dbReference type="SUPFAM" id="SSF56281">
    <property type="entry name" value="Metallo-hydrolase/oxidoreductase"/>
    <property type="match status" value="1"/>
</dbReference>
<comment type="similarity">
    <text evidence="1">Belongs to the metallo-beta-lactamase superfamily. RNA-metabolizing metallo-beta-lactamase-like family. CPSF2/YSH1 subfamily.</text>
</comment>
<dbReference type="InterPro" id="IPR036866">
    <property type="entry name" value="RibonucZ/Hydroxyglut_hydro"/>
</dbReference>
<dbReference type="InterPro" id="IPR027075">
    <property type="entry name" value="CPSF2"/>
</dbReference>
<feature type="region of interest" description="Disordered" evidence="2">
    <location>
        <begin position="329"/>
        <end position="358"/>
    </location>
</feature>
<feature type="domain" description="Metallo-beta-lactamase" evidence="4">
    <location>
        <begin position="17"/>
        <end position="191"/>
    </location>
</feature>
<organism evidence="5 6">
    <name type="scientific">Aureococcus anophagefferens</name>
    <name type="common">Harmful bloom alga</name>
    <dbReference type="NCBI Taxonomy" id="44056"/>
    <lineage>
        <taxon>Eukaryota</taxon>
        <taxon>Sar</taxon>
        <taxon>Stramenopiles</taxon>
        <taxon>Ochrophyta</taxon>
        <taxon>Pelagophyceae</taxon>
        <taxon>Pelagomonadales</taxon>
        <taxon>Pelagomonadaceae</taxon>
        <taxon>Aureococcus</taxon>
    </lineage>
</organism>
<protein>
    <recommendedName>
        <fullName evidence="1">Cleavage and polyadenylation specificity factor subunit 2</fullName>
    </recommendedName>
    <alternativeName>
        <fullName evidence="1">Cleavage and polyadenylation specificity factor 100 kDa subunit</fullName>
    </alternativeName>
</protein>
<dbReference type="CDD" id="cd16293">
    <property type="entry name" value="CPSF2-like_MBL-fold"/>
    <property type="match status" value="1"/>
</dbReference>
<accession>A0ABR1G2K8</accession>
<name>A0ABR1G2K8_AURAN</name>
<dbReference type="InterPro" id="IPR025069">
    <property type="entry name" value="Cpsf2_C"/>
</dbReference>
<keyword evidence="6" id="KW-1185">Reference proteome</keyword>
<feature type="region of interest" description="Disordered" evidence="2">
    <location>
        <begin position="376"/>
        <end position="412"/>
    </location>
</feature>
<dbReference type="InterPro" id="IPR001279">
    <property type="entry name" value="Metallo-B-lactamas"/>
</dbReference>
<evidence type="ECO:0000256" key="1">
    <source>
        <dbReference type="RuleBase" id="RU365006"/>
    </source>
</evidence>
<proteinExistence type="inferred from homology"/>
<gene>
    <name evidence="5" type="ORF">SO694_00017464</name>
</gene>
<reference evidence="5 6" key="1">
    <citation type="submission" date="2024-03" db="EMBL/GenBank/DDBJ databases">
        <title>Aureococcus anophagefferens CCMP1851 and Kratosvirus quantuckense: Draft genome of a second virus-susceptible host strain in the model system.</title>
        <authorList>
            <person name="Chase E."/>
            <person name="Truchon A.R."/>
            <person name="Schepens W."/>
            <person name="Wilhelm S.W."/>
        </authorList>
    </citation>
    <scope>NUCLEOTIDE SEQUENCE [LARGE SCALE GENOMIC DNA]</scope>
    <source>
        <strain evidence="5 6">CCMP1851</strain>
    </source>
</reference>
<dbReference type="InterPro" id="IPR035639">
    <property type="entry name" value="CPSF2_MBL"/>
</dbReference>
<dbReference type="Pfam" id="PF16661">
    <property type="entry name" value="Lactamase_B_6"/>
    <property type="match status" value="1"/>
</dbReference>
<keyword evidence="1" id="KW-0539">Nucleus</keyword>
<evidence type="ECO:0000259" key="4">
    <source>
        <dbReference type="Pfam" id="PF16661"/>
    </source>
</evidence>
<dbReference type="EMBL" id="JBBJCI010000142">
    <property type="protein sequence ID" value="KAK7242567.1"/>
    <property type="molecule type" value="Genomic_DNA"/>
</dbReference>